<dbReference type="RefSeq" id="WP_131050065.1">
    <property type="nucleotide sequence ID" value="NZ_CP112887.1"/>
</dbReference>
<evidence type="ECO:0000259" key="1">
    <source>
        <dbReference type="Pfam" id="PF10026"/>
    </source>
</evidence>
<keyword evidence="2" id="KW-0378">Hydrolase</keyword>
<dbReference type="GO" id="GO:0008233">
    <property type="term" value="F:peptidase activity"/>
    <property type="evidence" value="ECO:0007669"/>
    <property type="project" value="UniProtKB-KW"/>
</dbReference>
<sequence>MSSMVLHFLNAQKKLTAHYNWLETCLSETYMKANIPMPLPSLDVIVKAGVHVIPEKGHLGYCPEPGVVYITVDPANPAFCANANQSLERMFAHELHHAARWSGPGYGFSLGEVLVSEGLAGHFAIQLFGGPPEPWECLDSHEMNLYKARASREWQNTDYNHNVWFFGAGDLPRWLGYSLGFDLVARYLSAHPEHRASTLTDASAEVFRNSI</sequence>
<keyword evidence="2" id="KW-0645">Protease</keyword>
<evidence type="ECO:0000313" key="2">
    <source>
        <dbReference type="EMBL" id="WBW59300.1"/>
    </source>
</evidence>
<dbReference type="InterPro" id="IPR018728">
    <property type="entry name" value="DUF2268"/>
</dbReference>
<dbReference type="Proteomes" id="UP001210130">
    <property type="component" value="Chromosome"/>
</dbReference>
<proteinExistence type="predicted"/>
<dbReference type="Pfam" id="PF10026">
    <property type="entry name" value="DUF2268"/>
    <property type="match status" value="1"/>
</dbReference>
<reference evidence="2 3" key="1">
    <citation type="journal article" date="2023" name="Microbiol. Resour. Announc.">
        <title>Complete Genome Sequence of the First Colistin-Resistant Raoultella electrica Strain.</title>
        <authorList>
            <person name="Aldeia C."/>
            <person name="Campos-Madueno E.I."/>
            <person name="Sendi P."/>
            <person name="Endimiani A."/>
        </authorList>
    </citation>
    <scope>NUCLEOTIDE SEQUENCE [LARGE SCALE GENOMIC DNA]</scope>
    <source>
        <strain evidence="2 3">S2-IND-01-C</strain>
    </source>
</reference>
<protein>
    <submittedName>
        <fullName evidence="2">DUF2268 domain-containing putative Zn-dependent protease</fullName>
    </submittedName>
</protein>
<feature type="domain" description="DUF2268" evidence="1">
    <location>
        <begin position="24"/>
        <end position="207"/>
    </location>
</feature>
<gene>
    <name evidence="2" type="ORF">OR613_14735</name>
</gene>
<dbReference type="EMBL" id="CP112887">
    <property type="protein sequence ID" value="WBW59300.1"/>
    <property type="molecule type" value="Genomic_DNA"/>
</dbReference>
<evidence type="ECO:0000313" key="3">
    <source>
        <dbReference type="Proteomes" id="UP001210130"/>
    </source>
</evidence>
<keyword evidence="3" id="KW-1185">Reference proteome</keyword>
<name>A0AAJ5UCY8_9ENTR</name>
<accession>A0AAJ5UCY8</accession>
<dbReference type="GO" id="GO:0006508">
    <property type="term" value="P:proteolysis"/>
    <property type="evidence" value="ECO:0007669"/>
    <property type="project" value="UniProtKB-KW"/>
</dbReference>
<dbReference type="AlphaFoldDB" id="A0AAJ5UCY8"/>
<organism evidence="2 3">
    <name type="scientific">Klebsiella electrica</name>
    <dbReference type="NCBI Taxonomy" id="1259973"/>
    <lineage>
        <taxon>Bacteria</taxon>
        <taxon>Pseudomonadati</taxon>
        <taxon>Pseudomonadota</taxon>
        <taxon>Gammaproteobacteria</taxon>
        <taxon>Enterobacterales</taxon>
        <taxon>Enterobacteriaceae</taxon>
        <taxon>Klebsiella/Raoultella group</taxon>
        <taxon>Klebsiella</taxon>
    </lineage>
</organism>